<evidence type="ECO:0000313" key="3">
    <source>
        <dbReference type="Proteomes" id="UP000076881"/>
    </source>
</evidence>
<comment type="caution">
    <text evidence="2">The sequence shown here is derived from an EMBL/GenBank/DDBJ whole genome shotgun (WGS) entry which is preliminary data.</text>
</comment>
<protein>
    <recommendedName>
        <fullName evidence="1">Microbial-type PARG catalytic domain-containing protein</fullName>
    </recommendedName>
</protein>
<dbReference type="AlphaFoldDB" id="A0A168HET0"/>
<dbReference type="Pfam" id="PF10021">
    <property type="entry name" value="PARG_cat_microb"/>
    <property type="match status" value="1"/>
</dbReference>
<dbReference type="Gene3D" id="3.40.220.10">
    <property type="entry name" value="Leucine Aminopeptidase, subunit E, domain 1"/>
    <property type="match status" value="1"/>
</dbReference>
<dbReference type="PANTHER" id="PTHR35596:SF2">
    <property type="entry name" value="MICROBIAL-TYPE PARG CATALYTIC DOMAIN-CONTAINING PROTEIN"/>
    <property type="match status" value="1"/>
</dbReference>
<keyword evidence="3" id="KW-1185">Reference proteome</keyword>
<evidence type="ECO:0000259" key="1">
    <source>
        <dbReference type="Pfam" id="PF10021"/>
    </source>
</evidence>
<dbReference type="PANTHER" id="PTHR35596">
    <property type="entry name" value="DUF2263 DOMAIN-CONTAINING PROTEIN"/>
    <property type="match status" value="1"/>
</dbReference>
<gene>
    <name evidence="2" type="ORF">LEL_04503</name>
</gene>
<accession>A0A168HET0</accession>
<feature type="domain" description="Microbial-type PARG catalytic" evidence="1">
    <location>
        <begin position="95"/>
        <end position="162"/>
    </location>
</feature>
<dbReference type="OrthoDB" id="2440523at2759"/>
<proteinExistence type="predicted"/>
<organism evidence="2 3">
    <name type="scientific">Akanthomyces lecanii RCEF 1005</name>
    <dbReference type="NCBI Taxonomy" id="1081108"/>
    <lineage>
        <taxon>Eukaryota</taxon>
        <taxon>Fungi</taxon>
        <taxon>Dikarya</taxon>
        <taxon>Ascomycota</taxon>
        <taxon>Pezizomycotina</taxon>
        <taxon>Sordariomycetes</taxon>
        <taxon>Hypocreomycetidae</taxon>
        <taxon>Hypocreales</taxon>
        <taxon>Cordycipitaceae</taxon>
        <taxon>Akanthomyces</taxon>
        <taxon>Cordyceps confragosa</taxon>
    </lineage>
</organism>
<name>A0A168HET0_CORDF</name>
<reference evidence="2 3" key="1">
    <citation type="journal article" date="2016" name="Genome Biol. Evol.">
        <title>Divergent and convergent evolution of fungal pathogenicity.</title>
        <authorList>
            <person name="Shang Y."/>
            <person name="Xiao G."/>
            <person name="Zheng P."/>
            <person name="Cen K."/>
            <person name="Zhan S."/>
            <person name="Wang C."/>
        </authorList>
    </citation>
    <scope>NUCLEOTIDE SEQUENCE [LARGE SCALE GENOMIC DNA]</scope>
    <source>
        <strain evidence="2 3">RCEF 1005</strain>
    </source>
</reference>
<dbReference type="EMBL" id="AZHF01000003">
    <property type="protein sequence ID" value="OAA77680.1"/>
    <property type="molecule type" value="Genomic_DNA"/>
</dbReference>
<dbReference type="InterPro" id="IPR043472">
    <property type="entry name" value="Macro_dom-like"/>
</dbReference>
<dbReference type="Proteomes" id="UP000076881">
    <property type="component" value="Unassembled WGS sequence"/>
</dbReference>
<evidence type="ECO:0000313" key="2">
    <source>
        <dbReference type="EMBL" id="OAA77680.1"/>
    </source>
</evidence>
<sequence>MGSSKTGRSSRPKPSDVALDTKRNFIPLLNASYADSYPPYSILYREPLLQLPVKRRASIRPPFFRVEHGDPVMRAIHYASVDSQASESTGGPRIRIPFICAANERRPGGDWEIGSLLYEEKLCRRSNLWATLSTPLPQTGEETNYPIPSTGGVFSDAVVVCRGPHDRYEKLDRWYDLPVLSMPPTRWPRLKDNGTSYSFEAERQQMKDKIRGALRICHYHGYDRVVVGDFGLGNGCRNPPQQLAEIWREVLLFDPDLRGQFVYVMFIFEDATLNTTEHILEELIKKEQKSRTYSKGDLNSLLRHAPTDMSIFERVFNASEIERVISEPDPRYGLQMITS</sequence>
<dbReference type="InterPro" id="IPR019261">
    <property type="entry name" value="PARG_cat_microbial"/>
</dbReference>
<dbReference type="STRING" id="1081108.A0A168HET0"/>